<name>A0A7J7L7J0_9MAGN</name>
<sequence>MCLSRAWELLNTCFNYVVLCLLRSVKNRKEAKHMAITDSIRAAKDNREELKRIAQDQKMIKYQYAAIIYQQLKDCLIASIAFHA</sequence>
<accession>A0A7J7L7J0</accession>
<dbReference type="EMBL" id="JACGCM010002568">
    <property type="protein sequence ID" value="KAF6138601.1"/>
    <property type="molecule type" value="Genomic_DNA"/>
</dbReference>
<evidence type="ECO:0000313" key="1">
    <source>
        <dbReference type="EMBL" id="KAF6138601.1"/>
    </source>
</evidence>
<dbReference type="OrthoDB" id="6353017at2759"/>
<gene>
    <name evidence="1" type="ORF">GIB67_032495</name>
</gene>
<evidence type="ECO:0000313" key="2">
    <source>
        <dbReference type="Proteomes" id="UP000541444"/>
    </source>
</evidence>
<dbReference type="Proteomes" id="UP000541444">
    <property type="component" value="Unassembled WGS sequence"/>
</dbReference>
<organism evidence="1 2">
    <name type="scientific">Kingdonia uniflora</name>
    <dbReference type="NCBI Taxonomy" id="39325"/>
    <lineage>
        <taxon>Eukaryota</taxon>
        <taxon>Viridiplantae</taxon>
        <taxon>Streptophyta</taxon>
        <taxon>Embryophyta</taxon>
        <taxon>Tracheophyta</taxon>
        <taxon>Spermatophyta</taxon>
        <taxon>Magnoliopsida</taxon>
        <taxon>Ranunculales</taxon>
        <taxon>Circaeasteraceae</taxon>
        <taxon>Kingdonia</taxon>
    </lineage>
</organism>
<dbReference type="AlphaFoldDB" id="A0A7J7L7J0"/>
<comment type="caution">
    <text evidence="1">The sequence shown here is derived from an EMBL/GenBank/DDBJ whole genome shotgun (WGS) entry which is preliminary data.</text>
</comment>
<reference evidence="1 2" key="1">
    <citation type="journal article" date="2020" name="IScience">
        <title>Genome Sequencing of the Endangered Kingdonia uniflora (Circaeasteraceae, Ranunculales) Reveals Potential Mechanisms of Evolutionary Specialization.</title>
        <authorList>
            <person name="Sun Y."/>
            <person name="Deng T."/>
            <person name="Zhang A."/>
            <person name="Moore M.J."/>
            <person name="Landis J.B."/>
            <person name="Lin N."/>
            <person name="Zhang H."/>
            <person name="Zhang X."/>
            <person name="Huang J."/>
            <person name="Zhang X."/>
            <person name="Sun H."/>
            <person name="Wang H."/>
        </authorList>
    </citation>
    <scope>NUCLEOTIDE SEQUENCE [LARGE SCALE GENOMIC DNA]</scope>
    <source>
        <strain evidence="1">TB1705</strain>
        <tissue evidence="1">Leaf</tissue>
    </source>
</reference>
<proteinExistence type="predicted"/>
<protein>
    <submittedName>
        <fullName evidence="1">Uncharacterized protein</fullName>
    </submittedName>
</protein>
<keyword evidence="2" id="KW-1185">Reference proteome</keyword>